<dbReference type="STRING" id="1475481.GCA_000953855_02423"/>
<dbReference type="GO" id="GO:0043165">
    <property type="term" value="P:Gram-negative-bacterium-type cell outer membrane assembly"/>
    <property type="evidence" value="ECO:0007669"/>
    <property type="project" value="UniProtKB-UniRule"/>
</dbReference>
<proteinExistence type="inferred from homology"/>
<dbReference type="GO" id="GO:0051205">
    <property type="term" value="P:protein insertion into membrane"/>
    <property type="evidence" value="ECO:0007669"/>
    <property type="project" value="UniProtKB-UniRule"/>
</dbReference>
<evidence type="ECO:0000256" key="1">
    <source>
        <dbReference type="ARBA" id="ARBA00022729"/>
    </source>
</evidence>
<evidence type="ECO:0000313" key="7">
    <source>
        <dbReference type="EMBL" id="GAN44206.1"/>
    </source>
</evidence>
<dbReference type="PROSITE" id="PS51257">
    <property type="entry name" value="PROKAR_LIPOPROTEIN"/>
    <property type="match status" value="1"/>
</dbReference>
<comment type="similarity">
    <text evidence="4">Belongs to the BamE family.</text>
</comment>
<evidence type="ECO:0000259" key="6">
    <source>
        <dbReference type="Pfam" id="PF04355"/>
    </source>
</evidence>
<evidence type="ECO:0000313" key="8">
    <source>
        <dbReference type="EMBL" id="GAP67060.1"/>
    </source>
</evidence>
<dbReference type="GO" id="GO:1990063">
    <property type="term" value="C:Bam protein complex"/>
    <property type="evidence" value="ECO:0007669"/>
    <property type="project" value="TreeGrafter"/>
</dbReference>
<dbReference type="GO" id="GO:0030674">
    <property type="term" value="F:protein-macromolecule adaptor activity"/>
    <property type="evidence" value="ECO:0007669"/>
    <property type="project" value="TreeGrafter"/>
</dbReference>
<reference evidence="8" key="2">
    <citation type="submission" date="2015-08" db="EMBL/GenBank/DDBJ databases">
        <title>Complete DNA Sequence of Pseudomonas syringae pv. actinidiae, the Causal Agent of Kiwifruit Canker Disease.</title>
        <authorList>
            <person name="Rikkerink E.H.A."/>
            <person name="Fineran P.C."/>
        </authorList>
    </citation>
    <scope>NUCLEOTIDE SEQUENCE</scope>
    <source>
        <strain evidence="8">SkMP5</strain>
    </source>
</reference>
<dbReference type="HOGENOM" id="CLU_083835_3_1_6"/>
<protein>
    <recommendedName>
        <fullName evidence="4">Outer membrane protein assembly factor BamE</fullName>
    </recommendedName>
</protein>
<feature type="domain" description="Outer membrane protein assembly factor BamE" evidence="6">
    <location>
        <begin position="31"/>
        <end position="100"/>
    </location>
</feature>
<comment type="subcellular location">
    <subcellularLocation>
        <location evidence="4">Cell outer membrane</location>
        <topology evidence="4">Lipid-anchor</topology>
    </subcellularLocation>
</comment>
<dbReference type="InterPro" id="IPR037873">
    <property type="entry name" value="BamE-like"/>
</dbReference>
<dbReference type="AlphaFoldDB" id="A0A0K8QQ70"/>
<dbReference type="PANTHER" id="PTHR37482">
    <property type="entry name" value="OUTER MEMBRANE PROTEIN ASSEMBLY FACTOR BAME"/>
    <property type="match status" value="1"/>
</dbReference>
<evidence type="ECO:0000256" key="2">
    <source>
        <dbReference type="ARBA" id="ARBA00023136"/>
    </source>
</evidence>
<keyword evidence="1 4" id="KW-0732">Signal</keyword>
<dbReference type="EMBL" id="DF970239">
    <property type="protein sequence ID" value="GAP67060.1"/>
    <property type="molecule type" value="Genomic_DNA"/>
</dbReference>
<dbReference type="PANTHER" id="PTHR37482:SF1">
    <property type="entry name" value="OUTER MEMBRANE PROTEIN ASSEMBLY FACTOR BAME"/>
    <property type="match status" value="1"/>
</dbReference>
<organism evidence="8">
    <name type="scientific">Mizugakiibacter sediminis</name>
    <dbReference type="NCBI Taxonomy" id="1475481"/>
    <lineage>
        <taxon>Bacteria</taxon>
        <taxon>Pseudomonadati</taxon>
        <taxon>Pseudomonadota</taxon>
        <taxon>Gammaproteobacteria</taxon>
        <taxon>Lysobacterales</taxon>
        <taxon>Rhodanobacteraceae</taxon>
        <taxon>Mizugakiibacter</taxon>
    </lineage>
</organism>
<evidence type="ECO:0000256" key="4">
    <source>
        <dbReference type="HAMAP-Rule" id="MF_00925"/>
    </source>
</evidence>
<dbReference type="Proteomes" id="UP000253740">
    <property type="component" value="Unassembled WGS sequence"/>
</dbReference>
<dbReference type="Pfam" id="PF04355">
    <property type="entry name" value="BamE"/>
    <property type="match status" value="1"/>
</dbReference>
<dbReference type="InterPro" id="IPR026592">
    <property type="entry name" value="BamE"/>
</dbReference>
<dbReference type="OrthoDB" id="9808250at2"/>
<keyword evidence="9" id="KW-1185">Reference proteome</keyword>
<evidence type="ECO:0000256" key="5">
    <source>
        <dbReference type="SAM" id="MobiDB-lite"/>
    </source>
</evidence>
<comment type="function">
    <text evidence="4">Part of the outer membrane protein assembly complex, which is involved in assembly and insertion of beta-barrel proteins into the outer membrane.</text>
</comment>
<accession>A0A0K8QQ70</accession>
<dbReference type="RefSeq" id="WP_062537615.1">
    <property type="nucleotide sequence ID" value="NZ_DF970239.1"/>
</dbReference>
<keyword evidence="2 4" id="KW-0472">Membrane</keyword>
<feature type="region of interest" description="Disordered" evidence="5">
    <location>
        <begin position="108"/>
        <end position="147"/>
    </location>
</feature>
<evidence type="ECO:0000313" key="9">
    <source>
        <dbReference type="Proteomes" id="UP000253740"/>
    </source>
</evidence>
<dbReference type="EMBL" id="DF952378">
    <property type="protein sequence ID" value="GAN44206.1"/>
    <property type="molecule type" value="Genomic_DNA"/>
</dbReference>
<keyword evidence="4" id="KW-0564">Palmitate</keyword>
<evidence type="ECO:0000256" key="3">
    <source>
        <dbReference type="ARBA" id="ARBA00023237"/>
    </source>
</evidence>
<dbReference type="InterPro" id="IPR007450">
    <property type="entry name" value="BamE_dom"/>
</dbReference>
<name>A0A0K8QQ70_9GAMM</name>
<reference evidence="7" key="1">
    <citation type="submission" date="2015-03" db="EMBL/GenBank/DDBJ databases">
        <title>Draft genome sequence of Mizugakiibacter sediminis skMP5.</title>
        <authorList>
            <person name="Watanabe T."/>
            <person name="Kojima H."/>
            <person name="Fukui M."/>
        </authorList>
    </citation>
    <scope>NUCLEOTIDE SEQUENCE</scope>
    <source>
        <strain evidence="7">SkMP5</strain>
    </source>
</reference>
<feature type="compositionally biased region" description="Basic and acidic residues" evidence="5">
    <location>
        <begin position="113"/>
        <end position="131"/>
    </location>
</feature>
<comment type="subunit">
    <text evidence="4">Part of the Bam complex.</text>
</comment>
<sequence>MQTLFRALGSALLATALVGCGLVYKPDVQQGNLLDKKNVAELKPGMTKRQVLLLLGSPSVTSPFEQNRWDYVSTLQKRGRPQKARTLTLYFQNDALVRTEGDFFPEDSQELLQESKKYKNEYPDEKRKDQKSGVGVSGGTNPPDQGG</sequence>
<keyword evidence="3 4" id="KW-0998">Cell outer membrane</keyword>
<dbReference type="Gene3D" id="3.30.1450.10">
    <property type="match status" value="1"/>
</dbReference>
<dbReference type="HAMAP" id="MF_00925">
    <property type="entry name" value="OM_assembly_BamE"/>
    <property type="match status" value="1"/>
</dbReference>
<gene>
    <name evidence="4" type="primary">bamE</name>
    <name evidence="7" type="ORF">MBSD_0727</name>
    <name evidence="8" type="ORF">MBSD_n2376</name>
</gene>
<keyword evidence="4" id="KW-0449">Lipoprotein</keyword>